<evidence type="ECO:0000313" key="3">
    <source>
        <dbReference type="EMBL" id="RII00782.1"/>
    </source>
</evidence>
<organism evidence="3 4">
    <name type="scientific">candidate division NPL-UPA2 bacterium Unc8</name>
    <dbReference type="NCBI Taxonomy" id="1980939"/>
    <lineage>
        <taxon>Bacteria</taxon>
    </lineage>
</organism>
<dbReference type="PANTHER" id="PTHR43830:SF3">
    <property type="entry name" value="PROTEIN PSP1"/>
    <property type="match status" value="1"/>
</dbReference>
<evidence type="ECO:0000256" key="1">
    <source>
        <dbReference type="SAM" id="Coils"/>
    </source>
</evidence>
<reference evidence="3 4" key="1">
    <citation type="submission" date="2018-08" db="EMBL/GenBank/DDBJ databases">
        <title>Draft genome of candidate division NPL-UPA2 bacterium Unc8 that adapted to ultra-basic serpentinizing groundwater.</title>
        <authorList>
            <person name="Ishii S."/>
            <person name="Suzuki S."/>
            <person name="Nealson K.H."/>
        </authorList>
    </citation>
    <scope>NUCLEOTIDE SEQUENCE [LARGE SCALE GENOMIC DNA]</scope>
    <source>
        <strain evidence="3">Unc8</strain>
    </source>
</reference>
<dbReference type="EMBL" id="NDHY01000002">
    <property type="protein sequence ID" value="RII00782.1"/>
    <property type="molecule type" value="Genomic_DNA"/>
</dbReference>
<dbReference type="NCBIfam" id="NF041131">
    <property type="entry name" value="RicT_YaaT_fam"/>
    <property type="match status" value="1"/>
</dbReference>
<sequence>MTMAIKVETEEGIILCLKSEWLKLSPGDEIIIIGERGEEVGKVLPYPEMPITTQFRQRKVLKEIKRKMTENDRERREENLKRENEIFETCLKKIKEENILIKLITADCSFDGKIVTLYFTAKERMDFRDLVRDIASFFNVKVEMRQISVREEAKRISGCGSCGRPFCCTTFIKEFEPTTITMAKEQGLSLDPDRVSGPCGRILCCIGYEYQTYEEMSKKLPPKGSRVTMGKVSGKVVGINPLRQTVTLDLGDGQKTDVPITNLEVKLD</sequence>
<comment type="caution">
    <text evidence="3">The sequence shown here is derived from an EMBL/GenBank/DDBJ whole genome shotgun (WGS) entry which is preliminary data.</text>
</comment>
<accession>A0A399FZT8</accession>
<dbReference type="PANTHER" id="PTHR43830">
    <property type="entry name" value="PROTEIN PSP1"/>
    <property type="match status" value="1"/>
</dbReference>
<gene>
    <name evidence="3" type="ORF">B9J77_01860</name>
</gene>
<proteinExistence type="predicted"/>
<protein>
    <submittedName>
        <fullName evidence="3">Stage 0 sporulation protein</fullName>
    </submittedName>
</protein>
<dbReference type="InterPro" id="IPR007557">
    <property type="entry name" value="PSP1_C"/>
</dbReference>
<dbReference type="InterPro" id="IPR047767">
    <property type="entry name" value="PSP1-like"/>
</dbReference>
<evidence type="ECO:0000259" key="2">
    <source>
        <dbReference type="PROSITE" id="PS51411"/>
    </source>
</evidence>
<dbReference type="PROSITE" id="PS51411">
    <property type="entry name" value="PSP1_C"/>
    <property type="match status" value="1"/>
</dbReference>
<dbReference type="Proteomes" id="UP000266287">
    <property type="component" value="Unassembled WGS sequence"/>
</dbReference>
<name>A0A399FZT8_UNCN2</name>
<feature type="domain" description="PSP1 C-terminal" evidence="2">
    <location>
        <begin position="62"/>
        <end position="147"/>
    </location>
</feature>
<dbReference type="Pfam" id="PF04468">
    <property type="entry name" value="PSP1"/>
    <property type="match status" value="1"/>
</dbReference>
<feature type="coiled-coil region" evidence="1">
    <location>
        <begin position="61"/>
        <end position="97"/>
    </location>
</feature>
<evidence type="ECO:0000313" key="4">
    <source>
        <dbReference type="Proteomes" id="UP000266287"/>
    </source>
</evidence>
<dbReference type="GO" id="GO:0005737">
    <property type="term" value="C:cytoplasm"/>
    <property type="evidence" value="ECO:0007669"/>
    <property type="project" value="TreeGrafter"/>
</dbReference>
<dbReference type="AlphaFoldDB" id="A0A399FZT8"/>
<keyword evidence="1" id="KW-0175">Coiled coil</keyword>